<keyword evidence="2" id="KW-0805">Transcription regulation</keyword>
<keyword evidence="4" id="KW-0804">Transcription</keyword>
<dbReference type="SMART" id="SM00354">
    <property type="entry name" value="HTH_LACI"/>
    <property type="match status" value="1"/>
</dbReference>
<proteinExistence type="predicted"/>
<dbReference type="PANTHER" id="PTHR30146:SF148">
    <property type="entry name" value="HTH-TYPE TRANSCRIPTIONAL REPRESSOR PURR-RELATED"/>
    <property type="match status" value="1"/>
</dbReference>
<dbReference type="SUPFAM" id="SSF53822">
    <property type="entry name" value="Periplasmic binding protein-like I"/>
    <property type="match status" value="1"/>
</dbReference>
<evidence type="ECO:0000313" key="8">
    <source>
        <dbReference type="Proteomes" id="UP000605361"/>
    </source>
</evidence>
<comment type="caution">
    <text evidence="7">The sequence shown here is derived from an EMBL/GenBank/DDBJ whole genome shotgun (WGS) entry which is preliminary data.</text>
</comment>
<dbReference type="RefSeq" id="WP_195898885.1">
    <property type="nucleotide sequence ID" value="NZ_JADOGI010000107.1"/>
</dbReference>
<protein>
    <submittedName>
        <fullName evidence="7">LacI family DNA-binding transcriptional regulator</fullName>
    </submittedName>
</protein>
<sequence>MGKALGGESRPAAEPGGRANLRDVAQRAGVAVSTVSRVLSGHPDVSRATRDRVMAVVDELGYRPNVLGQMLRRGATRTVGFAIGDISNPLFAQIALGAEAVLGERGYSLLLSNSMGEPERELHNLRMLEQRRVDGLLLSVTTERDPKLLAALEGFDGPMVAIDREIRLTTGIGSVCSDHRTGISGAVRALHAAGHRHIALVAGLATLRPGRERIEAATGTAESLGVRCTVRSTAGFTALAPEGLLDLLKGPDAPTAFIAGNNQMLGSVLGAMEAAGTPDVSLVTCDEVPLLRFFRPRIAIVRRDPYRLGQESARMLVDCLEGGGTLKDLRLPTSFDPGDSIHPVA</sequence>
<keyword evidence="8" id="KW-1185">Reference proteome</keyword>
<dbReference type="GO" id="GO:0000976">
    <property type="term" value="F:transcription cis-regulatory region binding"/>
    <property type="evidence" value="ECO:0007669"/>
    <property type="project" value="TreeGrafter"/>
</dbReference>
<gene>
    <name evidence="7" type="ORF">ITP53_30370</name>
</gene>
<dbReference type="PANTHER" id="PTHR30146">
    <property type="entry name" value="LACI-RELATED TRANSCRIPTIONAL REPRESSOR"/>
    <property type="match status" value="1"/>
</dbReference>
<keyword evidence="3 7" id="KW-0238">DNA-binding</keyword>
<name>A0A931ABL0_9ACTN</name>
<dbReference type="GO" id="GO:0003700">
    <property type="term" value="F:DNA-binding transcription factor activity"/>
    <property type="evidence" value="ECO:0007669"/>
    <property type="project" value="TreeGrafter"/>
</dbReference>
<evidence type="ECO:0000256" key="2">
    <source>
        <dbReference type="ARBA" id="ARBA00023015"/>
    </source>
</evidence>
<evidence type="ECO:0000256" key="5">
    <source>
        <dbReference type="SAM" id="MobiDB-lite"/>
    </source>
</evidence>
<feature type="region of interest" description="Disordered" evidence="5">
    <location>
        <begin position="1"/>
        <end position="20"/>
    </location>
</feature>
<dbReference type="Pfam" id="PF00356">
    <property type="entry name" value="LacI"/>
    <property type="match status" value="1"/>
</dbReference>
<dbReference type="InterPro" id="IPR028082">
    <property type="entry name" value="Peripla_BP_I"/>
</dbReference>
<evidence type="ECO:0000256" key="1">
    <source>
        <dbReference type="ARBA" id="ARBA00022491"/>
    </source>
</evidence>
<feature type="domain" description="HTH lacI-type" evidence="6">
    <location>
        <begin position="19"/>
        <end position="73"/>
    </location>
</feature>
<dbReference type="Gene3D" id="3.40.50.2300">
    <property type="match status" value="2"/>
</dbReference>
<dbReference type="AlphaFoldDB" id="A0A931ABL0"/>
<evidence type="ECO:0000259" key="6">
    <source>
        <dbReference type="PROSITE" id="PS50932"/>
    </source>
</evidence>
<dbReference type="EMBL" id="JADOGI010000107">
    <property type="protein sequence ID" value="MBF8189957.1"/>
    <property type="molecule type" value="Genomic_DNA"/>
</dbReference>
<reference evidence="7" key="1">
    <citation type="submission" date="2020-11" db="EMBL/GenBank/DDBJ databases">
        <title>Whole-genome analyses of Nonomuraea sp. K274.</title>
        <authorList>
            <person name="Veyisoglu A."/>
        </authorList>
    </citation>
    <scope>NUCLEOTIDE SEQUENCE</scope>
    <source>
        <strain evidence="7">K274</strain>
    </source>
</reference>
<dbReference type="CDD" id="cd01392">
    <property type="entry name" value="HTH_LacI"/>
    <property type="match status" value="1"/>
</dbReference>
<dbReference type="PROSITE" id="PS50932">
    <property type="entry name" value="HTH_LACI_2"/>
    <property type="match status" value="1"/>
</dbReference>
<dbReference type="InterPro" id="IPR000843">
    <property type="entry name" value="HTH_LacI"/>
</dbReference>
<dbReference type="Pfam" id="PF13377">
    <property type="entry name" value="Peripla_BP_3"/>
    <property type="match status" value="1"/>
</dbReference>
<dbReference type="InterPro" id="IPR010982">
    <property type="entry name" value="Lambda_DNA-bd_dom_sf"/>
</dbReference>
<accession>A0A931ABL0</accession>
<evidence type="ECO:0000256" key="4">
    <source>
        <dbReference type="ARBA" id="ARBA00023163"/>
    </source>
</evidence>
<dbReference type="SUPFAM" id="SSF47413">
    <property type="entry name" value="lambda repressor-like DNA-binding domains"/>
    <property type="match status" value="1"/>
</dbReference>
<dbReference type="InterPro" id="IPR046335">
    <property type="entry name" value="LacI/GalR-like_sensor"/>
</dbReference>
<organism evidence="7 8">
    <name type="scientific">Nonomuraea cypriaca</name>
    <dbReference type="NCBI Taxonomy" id="1187855"/>
    <lineage>
        <taxon>Bacteria</taxon>
        <taxon>Bacillati</taxon>
        <taxon>Actinomycetota</taxon>
        <taxon>Actinomycetes</taxon>
        <taxon>Streptosporangiales</taxon>
        <taxon>Streptosporangiaceae</taxon>
        <taxon>Nonomuraea</taxon>
    </lineage>
</organism>
<dbReference type="Proteomes" id="UP000605361">
    <property type="component" value="Unassembled WGS sequence"/>
</dbReference>
<dbReference type="Gene3D" id="1.10.260.40">
    <property type="entry name" value="lambda repressor-like DNA-binding domains"/>
    <property type="match status" value="1"/>
</dbReference>
<evidence type="ECO:0000256" key="3">
    <source>
        <dbReference type="ARBA" id="ARBA00023125"/>
    </source>
</evidence>
<evidence type="ECO:0000313" key="7">
    <source>
        <dbReference type="EMBL" id="MBF8189957.1"/>
    </source>
</evidence>
<keyword evidence="1" id="KW-0678">Repressor</keyword>